<dbReference type="Pfam" id="PF13894">
    <property type="entry name" value="zf-C2H2_4"/>
    <property type="match status" value="1"/>
</dbReference>
<evidence type="ECO:0000256" key="8">
    <source>
        <dbReference type="PROSITE-ProRule" id="PRU00042"/>
    </source>
</evidence>
<dbReference type="InterPro" id="IPR036236">
    <property type="entry name" value="Znf_C2H2_sf"/>
</dbReference>
<evidence type="ECO:0000259" key="9">
    <source>
        <dbReference type="PROSITE" id="PS50157"/>
    </source>
</evidence>
<evidence type="ECO:0000313" key="10">
    <source>
        <dbReference type="EMBL" id="CAJ0965357.1"/>
    </source>
</evidence>
<dbReference type="PANTHER" id="PTHR23226">
    <property type="entry name" value="ZINC FINGER AND SCAN DOMAIN-CONTAINING"/>
    <property type="match status" value="1"/>
</dbReference>
<dbReference type="SUPFAM" id="SSF57667">
    <property type="entry name" value="beta-beta-alpha zinc fingers"/>
    <property type="match status" value="3"/>
</dbReference>
<keyword evidence="3" id="KW-0677">Repeat</keyword>
<evidence type="ECO:0000256" key="5">
    <source>
        <dbReference type="ARBA" id="ARBA00022833"/>
    </source>
</evidence>
<dbReference type="InterPro" id="IPR013087">
    <property type="entry name" value="Znf_C2H2_type"/>
</dbReference>
<gene>
    <name evidence="10" type="ORF">RIMI_LOCUS20187004</name>
</gene>
<organism evidence="10 11">
    <name type="scientific">Ranitomeya imitator</name>
    <name type="common">mimic poison frog</name>
    <dbReference type="NCBI Taxonomy" id="111125"/>
    <lineage>
        <taxon>Eukaryota</taxon>
        <taxon>Metazoa</taxon>
        <taxon>Chordata</taxon>
        <taxon>Craniata</taxon>
        <taxon>Vertebrata</taxon>
        <taxon>Euteleostomi</taxon>
        <taxon>Amphibia</taxon>
        <taxon>Batrachia</taxon>
        <taxon>Anura</taxon>
        <taxon>Neobatrachia</taxon>
        <taxon>Hyloidea</taxon>
        <taxon>Dendrobatidae</taxon>
        <taxon>Dendrobatinae</taxon>
        <taxon>Ranitomeya</taxon>
    </lineage>
</organism>
<feature type="domain" description="C2H2-type" evidence="9">
    <location>
        <begin position="227"/>
        <end position="254"/>
    </location>
</feature>
<dbReference type="Gene3D" id="3.30.160.60">
    <property type="entry name" value="Classic Zinc Finger"/>
    <property type="match status" value="5"/>
</dbReference>
<keyword evidence="4 8" id="KW-0863">Zinc-finger</keyword>
<protein>
    <recommendedName>
        <fullName evidence="9">C2H2-type domain-containing protein</fullName>
    </recommendedName>
</protein>
<accession>A0ABN9MGD6</accession>
<name>A0ABN9MGD6_9NEOB</name>
<keyword evidence="6" id="KW-0238">DNA-binding</keyword>
<keyword evidence="5" id="KW-0862">Zinc</keyword>
<evidence type="ECO:0000256" key="2">
    <source>
        <dbReference type="ARBA" id="ARBA00022723"/>
    </source>
</evidence>
<feature type="domain" description="C2H2-type" evidence="9">
    <location>
        <begin position="283"/>
        <end position="310"/>
    </location>
</feature>
<dbReference type="Pfam" id="PF00096">
    <property type="entry name" value="zf-C2H2"/>
    <property type="match status" value="4"/>
</dbReference>
<evidence type="ECO:0000256" key="3">
    <source>
        <dbReference type="ARBA" id="ARBA00022737"/>
    </source>
</evidence>
<keyword evidence="11" id="KW-1185">Reference proteome</keyword>
<comment type="caution">
    <text evidence="10">The sequence shown here is derived from an EMBL/GenBank/DDBJ whole genome shotgun (WGS) entry which is preliminary data.</text>
</comment>
<feature type="domain" description="C2H2-type" evidence="9">
    <location>
        <begin position="255"/>
        <end position="282"/>
    </location>
</feature>
<comment type="subcellular location">
    <subcellularLocation>
        <location evidence="1">Nucleus</location>
    </subcellularLocation>
</comment>
<dbReference type="PANTHER" id="PTHR23226:SF416">
    <property type="entry name" value="FI01424P"/>
    <property type="match status" value="1"/>
</dbReference>
<dbReference type="PROSITE" id="PS00028">
    <property type="entry name" value="ZINC_FINGER_C2H2_1"/>
    <property type="match status" value="5"/>
</dbReference>
<dbReference type="Proteomes" id="UP001176940">
    <property type="component" value="Unassembled WGS sequence"/>
</dbReference>
<proteinExistence type="predicted"/>
<feature type="domain" description="C2H2-type" evidence="9">
    <location>
        <begin position="171"/>
        <end position="198"/>
    </location>
</feature>
<evidence type="ECO:0000256" key="6">
    <source>
        <dbReference type="ARBA" id="ARBA00023125"/>
    </source>
</evidence>
<keyword evidence="7" id="KW-0539">Nucleus</keyword>
<evidence type="ECO:0000256" key="7">
    <source>
        <dbReference type="ARBA" id="ARBA00023242"/>
    </source>
</evidence>
<keyword evidence="2" id="KW-0479">Metal-binding</keyword>
<dbReference type="SMART" id="SM00355">
    <property type="entry name" value="ZnF_C2H2"/>
    <property type="match status" value="5"/>
</dbReference>
<feature type="domain" description="C2H2-type" evidence="9">
    <location>
        <begin position="199"/>
        <end position="226"/>
    </location>
</feature>
<sequence>MDKDKGYVAERILNLTLQILYLLTGEDYTLLKTAEEKGSATVTSPHSLVHEQKILNLTNRIIELLTGEEGDLNVVLMDIDPENEDELLGMKIKDEEVPIGISLSGGGDNIKDGTVPPCEMEDEGATQDSTNSILANIRSPLTNASSYSCKHKEHFPEVVTFKVGYRNDYRHTCSECGKCFTKKDKFIIHMRVHTGEKPYSCPECGKRFTQKANLMAHQKTHTGERPFSCTECGKDFTCKSTLVKHWRIHTGEKPFSCSDCGKCFTYKSHLLEHQRIHTGEKPFTCTECGKSFRHKSHVIGHLRVHTGNIGGLSTALQNAADKPLMPVGLPHPGFSG</sequence>
<evidence type="ECO:0000313" key="11">
    <source>
        <dbReference type="Proteomes" id="UP001176940"/>
    </source>
</evidence>
<evidence type="ECO:0000256" key="4">
    <source>
        <dbReference type="ARBA" id="ARBA00022771"/>
    </source>
</evidence>
<reference evidence="10" key="1">
    <citation type="submission" date="2023-07" db="EMBL/GenBank/DDBJ databases">
        <authorList>
            <person name="Stuckert A."/>
        </authorList>
    </citation>
    <scope>NUCLEOTIDE SEQUENCE</scope>
</reference>
<evidence type="ECO:0000256" key="1">
    <source>
        <dbReference type="ARBA" id="ARBA00004123"/>
    </source>
</evidence>
<dbReference type="PROSITE" id="PS50157">
    <property type="entry name" value="ZINC_FINGER_C2H2_2"/>
    <property type="match status" value="5"/>
</dbReference>
<dbReference type="EMBL" id="CAUEEQ010066712">
    <property type="protein sequence ID" value="CAJ0965357.1"/>
    <property type="molecule type" value="Genomic_DNA"/>
</dbReference>